<evidence type="ECO:0000259" key="3">
    <source>
        <dbReference type="Pfam" id="PF00266"/>
    </source>
</evidence>
<dbReference type="PANTHER" id="PTHR11601:SF50">
    <property type="entry name" value="CYSTEINE DESULFURASE ISCS 2-RELATED"/>
    <property type="match status" value="1"/>
</dbReference>
<keyword evidence="2" id="KW-0663">Pyridoxal phosphate</keyword>
<dbReference type="InterPro" id="IPR015424">
    <property type="entry name" value="PyrdxlP-dep_Trfase"/>
</dbReference>
<accession>A0A2A7AT30</accession>
<evidence type="ECO:0000256" key="2">
    <source>
        <dbReference type="ARBA" id="ARBA00022898"/>
    </source>
</evidence>
<dbReference type="InterPro" id="IPR015421">
    <property type="entry name" value="PyrdxlP-dep_Trfase_major"/>
</dbReference>
<feature type="domain" description="Aminotransferase class V" evidence="3">
    <location>
        <begin position="2"/>
        <end position="360"/>
    </location>
</feature>
<dbReference type="Proteomes" id="UP000220005">
    <property type="component" value="Unassembled WGS sequence"/>
</dbReference>
<dbReference type="SUPFAM" id="SSF53383">
    <property type="entry name" value="PLP-dependent transferases"/>
    <property type="match status" value="1"/>
</dbReference>
<evidence type="ECO:0000313" key="4">
    <source>
        <dbReference type="EMBL" id="PDX82239.1"/>
    </source>
</evidence>
<protein>
    <submittedName>
        <fullName evidence="4">Aminotransferase V</fullName>
    </submittedName>
</protein>
<comment type="cofactor">
    <cofactor evidence="1">
        <name>pyridoxal 5'-phosphate</name>
        <dbReference type="ChEBI" id="CHEBI:597326"/>
    </cofactor>
</comment>
<reference evidence="4 5" key="1">
    <citation type="journal article" date="2017" name="Front. Microbiol.">
        <title>New Insights into the Diversity of the Genus Faecalibacterium.</title>
        <authorList>
            <person name="Benevides L."/>
            <person name="Burman S."/>
            <person name="Martin R."/>
            <person name="Robert V."/>
            <person name="Thomas M."/>
            <person name="Miquel S."/>
            <person name="Chain F."/>
            <person name="Sokol H."/>
            <person name="Bermudez-Humaran L.G."/>
            <person name="Morrison M."/>
            <person name="Langella P."/>
            <person name="Azevedo V.A."/>
            <person name="Chatel J.M."/>
            <person name="Soares S."/>
        </authorList>
    </citation>
    <scope>NUCLEOTIDE SEQUENCE [LARGE SCALE GENOMIC DNA]</scope>
    <source>
        <strain evidence="4 5">CNCM I 4575</strain>
    </source>
</reference>
<dbReference type="AlphaFoldDB" id="A0A2A7AT30"/>
<evidence type="ECO:0000313" key="5">
    <source>
        <dbReference type="Proteomes" id="UP000220005"/>
    </source>
</evidence>
<evidence type="ECO:0000256" key="1">
    <source>
        <dbReference type="ARBA" id="ARBA00001933"/>
    </source>
</evidence>
<dbReference type="InterPro" id="IPR015422">
    <property type="entry name" value="PyrdxlP-dep_Trfase_small"/>
</dbReference>
<comment type="caution">
    <text evidence="4">The sequence shown here is derived from an EMBL/GenBank/DDBJ whole genome shotgun (WGS) entry which is preliminary data.</text>
</comment>
<dbReference type="PANTHER" id="PTHR11601">
    <property type="entry name" value="CYSTEINE DESULFURYLASE FAMILY MEMBER"/>
    <property type="match status" value="1"/>
</dbReference>
<gene>
    <name evidence="4" type="ORF">CGS58_01855</name>
</gene>
<dbReference type="Pfam" id="PF00266">
    <property type="entry name" value="Aminotran_5"/>
    <property type="match status" value="1"/>
</dbReference>
<dbReference type="RefSeq" id="WP_097838727.1">
    <property type="nucleotide sequence ID" value="NZ_NMTY01000004.1"/>
</dbReference>
<dbReference type="Gene3D" id="3.90.1150.10">
    <property type="entry name" value="Aspartate Aminotransferase, domain 1"/>
    <property type="match status" value="1"/>
</dbReference>
<organism evidence="4 5">
    <name type="scientific">Faecalibacterium prausnitzii</name>
    <dbReference type="NCBI Taxonomy" id="853"/>
    <lineage>
        <taxon>Bacteria</taxon>
        <taxon>Bacillati</taxon>
        <taxon>Bacillota</taxon>
        <taxon>Clostridia</taxon>
        <taxon>Eubacteriales</taxon>
        <taxon>Oscillospiraceae</taxon>
        <taxon>Faecalibacterium</taxon>
    </lineage>
</organism>
<dbReference type="Gene3D" id="1.10.260.50">
    <property type="match status" value="1"/>
</dbReference>
<dbReference type="InterPro" id="IPR016454">
    <property type="entry name" value="Cysteine_dSase"/>
</dbReference>
<proteinExistence type="predicted"/>
<name>A0A2A7AT30_9FIRM</name>
<keyword evidence="4" id="KW-0808">Transferase</keyword>
<sequence>MIYLDYSANTPADPRVLDRFCTVERSCIGNANSHHQAGAAAKAEIDAATMKIASLLGVQPAEVIYTSGASESNNFALKGLARLSRHVGKHIISTPLEHSSVSGTLTALQEQGCEIDLVDIQRDGTIDLEHLKDLLRPDTIAVAVTLVDSELGVVQPVDKIAEILKDHPNCHLHVDATQAVGKIPVSFEGVDTMSLTAHKFYGLNGIGLLLKRRNLALEPLIHGGESTTIYRSGTPTVALASSLASALELAVNELPERAAHVQKLNAELRAALSRRPDVRINSPEHAIPHILNLSVQNVKGTVFQRELDAHGVCVSVKSACSSDGLPSRAVFAVSRDRRNALSSWRISLSHLTTEAEIQEFLQVFDVCCQQLTAAH</sequence>
<dbReference type="EMBL" id="NMTY01000004">
    <property type="protein sequence ID" value="PDX82239.1"/>
    <property type="molecule type" value="Genomic_DNA"/>
</dbReference>
<dbReference type="PIRSF" id="PIRSF005572">
    <property type="entry name" value="NifS"/>
    <property type="match status" value="1"/>
</dbReference>
<dbReference type="GO" id="GO:0008483">
    <property type="term" value="F:transaminase activity"/>
    <property type="evidence" value="ECO:0007669"/>
    <property type="project" value="UniProtKB-KW"/>
</dbReference>
<dbReference type="Gene3D" id="3.40.640.10">
    <property type="entry name" value="Type I PLP-dependent aspartate aminotransferase-like (Major domain)"/>
    <property type="match status" value="1"/>
</dbReference>
<dbReference type="InterPro" id="IPR000192">
    <property type="entry name" value="Aminotrans_V_dom"/>
</dbReference>
<keyword evidence="4" id="KW-0032">Aminotransferase</keyword>